<keyword evidence="3" id="KW-1185">Reference proteome</keyword>
<gene>
    <name evidence="2" type="ORF">MCOS_LOCUS7548</name>
</gene>
<dbReference type="Proteomes" id="UP000267029">
    <property type="component" value="Unassembled WGS sequence"/>
</dbReference>
<reference evidence="4" key="1">
    <citation type="submission" date="2017-02" db="UniProtKB">
        <authorList>
            <consortium name="WormBaseParasite"/>
        </authorList>
    </citation>
    <scope>IDENTIFICATION</scope>
</reference>
<dbReference type="AlphaFoldDB" id="A0A0R3UJ82"/>
<evidence type="ECO:0000313" key="4">
    <source>
        <dbReference type="WBParaSite" id="MCOS_0000754701-mRNA-1"/>
    </source>
</evidence>
<dbReference type="EMBL" id="UXSR01005378">
    <property type="protein sequence ID" value="VDD81545.1"/>
    <property type="molecule type" value="Genomic_DNA"/>
</dbReference>
<sequence>MEVHHSIPQPRLLPPSPERSSQWLCVDTETMASTTGIDVATDSPTTVTLRRGHTATRDYRPPTVRSLVLSEIFLPLENATQNSGRSRKACRSCLLTTLHTDDPITSLPPSSPSRDAKNNSLRRSNSLITKLQSIFHTKKPGTPNLNVEKPPLTPKIQAPLLPYGASVSFLRGRSQSTASRIHLRSKRNGSAAASAQASPARSLQSLSCATTKAKEFTDRTAPPTQTNFNFSVRNWCTTKALLCPSLR</sequence>
<protein>
    <submittedName>
        <fullName evidence="2 4">Uncharacterized protein</fullName>
    </submittedName>
</protein>
<evidence type="ECO:0000256" key="1">
    <source>
        <dbReference type="SAM" id="MobiDB-lite"/>
    </source>
</evidence>
<proteinExistence type="predicted"/>
<accession>A0A0R3UJ82</accession>
<evidence type="ECO:0000313" key="2">
    <source>
        <dbReference type="EMBL" id="VDD81545.1"/>
    </source>
</evidence>
<evidence type="ECO:0000313" key="3">
    <source>
        <dbReference type="Proteomes" id="UP000267029"/>
    </source>
</evidence>
<feature type="region of interest" description="Disordered" evidence="1">
    <location>
        <begin position="178"/>
        <end position="198"/>
    </location>
</feature>
<dbReference type="WBParaSite" id="MCOS_0000754701-mRNA-1">
    <property type="protein sequence ID" value="MCOS_0000754701-mRNA-1"/>
    <property type="gene ID" value="MCOS_0000754701"/>
</dbReference>
<name>A0A0R3UJ82_MESCO</name>
<feature type="region of interest" description="Disordered" evidence="1">
    <location>
        <begin position="101"/>
        <end position="121"/>
    </location>
</feature>
<feature type="region of interest" description="Disordered" evidence="1">
    <location>
        <begin position="1"/>
        <end position="20"/>
    </location>
</feature>
<organism evidence="4">
    <name type="scientific">Mesocestoides corti</name>
    <name type="common">Flatworm</name>
    <dbReference type="NCBI Taxonomy" id="53468"/>
    <lineage>
        <taxon>Eukaryota</taxon>
        <taxon>Metazoa</taxon>
        <taxon>Spiralia</taxon>
        <taxon>Lophotrochozoa</taxon>
        <taxon>Platyhelminthes</taxon>
        <taxon>Cestoda</taxon>
        <taxon>Eucestoda</taxon>
        <taxon>Cyclophyllidea</taxon>
        <taxon>Mesocestoididae</taxon>
        <taxon>Mesocestoides</taxon>
    </lineage>
</organism>
<dbReference type="OrthoDB" id="6268973at2759"/>
<reference evidence="2 3" key="2">
    <citation type="submission" date="2018-10" db="EMBL/GenBank/DDBJ databases">
        <authorList>
            <consortium name="Pathogen Informatics"/>
        </authorList>
    </citation>
    <scope>NUCLEOTIDE SEQUENCE [LARGE SCALE GENOMIC DNA]</scope>
</reference>